<accession>A0A067C9Z1</accession>
<dbReference type="Gene3D" id="3.30.530.20">
    <property type="match status" value="1"/>
</dbReference>
<dbReference type="Gene3D" id="3.30.40.10">
    <property type="entry name" value="Zinc/RING finger domain, C3HC4 (zinc finger)"/>
    <property type="match status" value="1"/>
</dbReference>
<proteinExistence type="predicted"/>
<dbReference type="KEGG" id="spar:SPRG_06847"/>
<dbReference type="InterPro" id="IPR002913">
    <property type="entry name" value="START_lipid-bd_dom"/>
</dbReference>
<gene>
    <name evidence="2" type="ORF">SPRG_06847</name>
</gene>
<dbReference type="OrthoDB" id="79048at2759"/>
<dbReference type="SUPFAM" id="SSF55961">
    <property type="entry name" value="Bet v1-like"/>
    <property type="match status" value="1"/>
</dbReference>
<feature type="domain" description="START" evidence="1">
    <location>
        <begin position="120"/>
        <end position="223"/>
    </location>
</feature>
<dbReference type="EMBL" id="KK583216">
    <property type="protein sequence ID" value="KDO27579.1"/>
    <property type="molecule type" value="Genomic_DNA"/>
</dbReference>
<dbReference type="VEuPathDB" id="FungiDB:SPRG_06847"/>
<dbReference type="InterPro" id="IPR013083">
    <property type="entry name" value="Znf_RING/FYVE/PHD"/>
</dbReference>
<dbReference type="CDD" id="cd00065">
    <property type="entry name" value="FYVE_like_SF"/>
    <property type="match status" value="1"/>
</dbReference>
<dbReference type="AlphaFoldDB" id="A0A067C9Z1"/>
<dbReference type="PANTHER" id="PTHR13510:SF44">
    <property type="entry name" value="RABENOSYN-5"/>
    <property type="match status" value="1"/>
</dbReference>
<sequence length="418" mass="46075">MDRASCLVPPTTPRAPSDALVLQAKHALRLYVDDAQVQGRSRRVSWKLDKISENGKVQYYSGIAIDGSVVVASATQLHATLDEAAQLCAQLQPFQVVDATESTRLFEAHTPNQPPHRYVGVQWMAFAVPGVGKGRDACVLECRDTVVNERGKHVYAYLLESIETPVCASLEATHGFVRATLRMTGYVFTQLRPGLLLAVHTMHVHFKGNLPKVLGRLFAKRRVASLEHLEQALWQLRNADTFLFTDQHRKRACPICFKPWKRLQTKKTCGACSLRVCAACCTTGLVPGLHKVVPFCLACAFAAPSTLSSTSLLTATASFASDSTASSIRMLRAWSLNDDYDDVSDGYNTAASSVRSSRVTREMLRALAPPASTRRSVATDISRNSEIWTDAISIFRDHVDNFKAYHAPSTTPVQWRLG</sequence>
<keyword evidence="3" id="KW-1185">Reference proteome</keyword>
<reference evidence="2 3" key="1">
    <citation type="journal article" date="2013" name="PLoS Genet.">
        <title>Distinctive expansion of potential virulence genes in the genome of the oomycete fish pathogen Saprolegnia parasitica.</title>
        <authorList>
            <person name="Jiang R.H."/>
            <person name="de Bruijn I."/>
            <person name="Haas B.J."/>
            <person name="Belmonte R."/>
            <person name="Lobach L."/>
            <person name="Christie J."/>
            <person name="van den Ackerveken G."/>
            <person name="Bottin A."/>
            <person name="Bulone V."/>
            <person name="Diaz-Moreno S.M."/>
            <person name="Dumas B."/>
            <person name="Fan L."/>
            <person name="Gaulin E."/>
            <person name="Govers F."/>
            <person name="Grenville-Briggs L.J."/>
            <person name="Horner N.R."/>
            <person name="Levin J.Z."/>
            <person name="Mammella M."/>
            <person name="Meijer H.J."/>
            <person name="Morris P."/>
            <person name="Nusbaum C."/>
            <person name="Oome S."/>
            <person name="Phillips A.J."/>
            <person name="van Rooyen D."/>
            <person name="Rzeszutek E."/>
            <person name="Saraiva M."/>
            <person name="Secombes C.J."/>
            <person name="Seidl M.F."/>
            <person name="Snel B."/>
            <person name="Stassen J.H."/>
            <person name="Sykes S."/>
            <person name="Tripathy S."/>
            <person name="van den Berg H."/>
            <person name="Vega-Arreguin J.C."/>
            <person name="Wawra S."/>
            <person name="Young S.K."/>
            <person name="Zeng Q."/>
            <person name="Dieguez-Uribeondo J."/>
            <person name="Russ C."/>
            <person name="Tyler B.M."/>
            <person name="van West P."/>
        </authorList>
    </citation>
    <scope>NUCLEOTIDE SEQUENCE [LARGE SCALE GENOMIC DNA]</scope>
    <source>
        <strain evidence="2 3">CBS 223.65</strain>
    </source>
</reference>
<dbReference type="Pfam" id="PF01852">
    <property type="entry name" value="START"/>
    <property type="match status" value="1"/>
</dbReference>
<dbReference type="RefSeq" id="XP_012201704.1">
    <property type="nucleotide sequence ID" value="XM_012346314.1"/>
</dbReference>
<dbReference type="OMA" id="FCLACAF"/>
<evidence type="ECO:0000313" key="2">
    <source>
        <dbReference type="EMBL" id="KDO27579.1"/>
    </source>
</evidence>
<dbReference type="Proteomes" id="UP000030745">
    <property type="component" value="Unassembled WGS sequence"/>
</dbReference>
<dbReference type="SUPFAM" id="SSF57903">
    <property type="entry name" value="FYVE/PHD zinc finger"/>
    <property type="match status" value="1"/>
</dbReference>
<protein>
    <recommendedName>
        <fullName evidence="1">START domain-containing protein</fullName>
    </recommendedName>
</protein>
<dbReference type="InterPro" id="IPR011011">
    <property type="entry name" value="Znf_FYVE_PHD"/>
</dbReference>
<evidence type="ECO:0000259" key="1">
    <source>
        <dbReference type="Pfam" id="PF01852"/>
    </source>
</evidence>
<dbReference type="GO" id="GO:0008289">
    <property type="term" value="F:lipid binding"/>
    <property type="evidence" value="ECO:0007669"/>
    <property type="project" value="InterPro"/>
</dbReference>
<name>A0A067C9Z1_SAPPC</name>
<dbReference type="GeneID" id="24129170"/>
<evidence type="ECO:0000313" key="3">
    <source>
        <dbReference type="Proteomes" id="UP000030745"/>
    </source>
</evidence>
<dbReference type="InterPro" id="IPR052727">
    <property type="entry name" value="Rab4/Rab5_effector"/>
</dbReference>
<dbReference type="InterPro" id="IPR023393">
    <property type="entry name" value="START-like_dom_sf"/>
</dbReference>
<dbReference type="PANTHER" id="PTHR13510">
    <property type="entry name" value="FYVE-FINGER-CONTAINING RAB5 EFFECTOR PROTEIN RABENOSYN-5-RELATED"/>
    <property type="match status" value="1"/>
</dbReference>
<organism evidence="2 3">
    <name type="scientific">Saprolegnia parasitica (strain CBS 223.65)</name>
    <dbReference type="NCBI Taxonomy" id="695850"/>
    <lineage>
        <taxon>Eukaryota</taxon>
        <taxon>Sar</taxon>
        <taxon>Stramenopiles</taxon>
        <taxon>Oomycota</taxon>
        <taxon>Saprolegniomycetes</taxon>
        <taxon>Saprolegniales</taxon>
        <taxon>Saprolegniaceae</taxon>
        <taxon>Saprolegnia</taxon>
    </lineage>
</organism>